<reference evidence="2 3" key="1">
    <citation type="journal article" date="2018" name="Nat. Genet.">
        <title>The Rosa genome provides new insights in the design of modern roses.</title>
        <authorList>
            <person name="Bendahmane M."/>
        </authorList>
    </citation>
    <scope>NUCLEOTIDE SEQUENCE [LARGE SCALE GENOMIC DNA]</scope>
    <source>
        <strain evidence="3">cv. Old Blush</strain>
    </source>
</reference>
<feature type="transmembrane region" description="Helical" evidence="1">
    <location>
        <begin position="27"/>
        <end position="50"/>
    </location>
</feature>
<comment type="caution">
    <text evidence="2">The sequence shown here is derived from an EMBL/GenBank/DDBJ whole genome shotgun (WGS) entry which is preliminary data.</text>
</comment>
<dbReference type="Proteomes" id="UP000238479">
    <property type="component" value="Chromosome 2"/>
</dbReference>
<sequence>MTIMRYSKVPLFCFFGPDSLGFLTSQYFSFLIICIYYCILFIGEGCWFYVIGLQYYVE</sequence>
<gene>
    <name evidence="2" type="ORF">RchiOBHm_Chr2g0135461</name>
</gene>
<evidence type="ECO:0000256" key="1">
    <source>
        <dbReference type="SAM" id="Phobius"/>
    </source>
</evidence>
<accession>A0A2P6RW42</accession>
<keyword evidence="1" id="KW-0812">Transmembrane</keyword>
<organism evidence="2 3">
    <name type="scientific">Rosa chinensis</name>
    <name type="common">China rose</name>
    <dbReference type="NCBI Taxonomy" id="74649"/>
    <lineage>
        <taxon>Eukaryota</taxon>
        <taxon>Viridiplantae</taxon>
        <taxon>Streptophyta</taxon>
        <taxon>Embryophyta</taxon>
        <taxon>Tracheophyta</taxon>
        <taxon>Spermatophyta</taxon>
        <taxon>Magnoliopsida</taxon>
        <taxon>eudicotyledons</taxon>
        <taxon>Gunneridae</taxon>
        <taxon>Pentapetalae</taxon>
        <taxon>rosids</taxon>
        <taxon>fabids</taxon>
        <taxon>Rosales</taxon>
        <taxon>Rosaceae</taxon>
        <taxon>Rosoideae</taxon>
        <taxon>Rosoideae incertae sedis</taxon>
        <taxon>Rosa</taxon>
    </lineage>
</organism>
<evidence type="ECO:0000313" key="3">
    <source>
        <dbReference type="Proteomes" id="UP000238479"/>
    </source>
</evidence>
<evidence type="ECO:0000313" key="2">
    <source>
        <dbReference type="EMBL" id="PRQ50636.1"/>
    </source>
</evidence>
<dbReference type="AlphaFoldDB" id="A0A2P6RW42"/>
<keyword evidence="1" id="KW-0472">Membrane</keyword>
<proteinExistence type="predicted"/>
<keyword evidence="3" id="KW-1185">Reference proteome</keyword>
<dbReference type="EMBL" id="PDCK01000040">
    <property type="protein sequence ID" value="PRQ50636.1"/>
    <property type="molecule type" value="Genomic_DNA"/>
</dbReference>
<name>A0A2P6RW42_ROSCH</name>
<keyword evidence="1" id="KW-1133">Transmembrane helix</keyword>
<protein>
    <submittedName>
        <fullName evidence="2">Uncharacterized protein</fullName>
    </submittedName>
</protein>
<dbReference type="Gramene" id="PRQ50636">
    <property type="protein sequence ID" value="PRQ50636"/>
    <property type="gene ID" value="RchiOBHm_Chr2g0135461"/>
</dbReference>